<dbReference type="AlphaFoldDB" id="A0A7W9TLS5"/>
<feature type="signal peptide" evidence="1">
    <location>
        <begin position="1"/>
        <end position="24"/>
    </location>
</feature>
<gene>
    <name evidence="2" type="ORF">HNR28_001090</name>
</gene>
<sequence>MNTKQLAAALALALALGLCGLAQAKEGGDQYPNGAENWMAGAVPPPGGYFINYAGYYSGKLRDGNGDKVPGASVDAWFDALRYVHVTPHQILGGNWGWHVIAPLVHQRIRMGGGSDTEASLGDVTVSPFILSWHRGNWHWAAALDVYVPLGEYHSGEPRRSIGANYWSFEPLFAVTYLNEQGWEASAKFMYNFKSTNTSFSPFQGGPKMDYRSGDEFHMDFLLGKHFGPWGVGVSGYYVQQTTDDTLDGETVSSALGPWSDGRKGRVLAFGPSVNYAAKNGMQFIAQWQHETLVKNRFGGDKFWLKLIMPL</sequence>
<name>A0A7W9TLS5_CASDE</name>
<evidence type="ECO:0000313" key="2">
    <source>
        <dbReference type="EMBL" id="MBB6083055.1"/>
    </source>
</evidence>
<dbReference type="Proteomes" id="UP000541136">
    <property type="component" value="Unassembled WGS sequence"/>
</dbReference>
<protein>
    <recommendedName>
        <fullName evidence="4">Phenol degradation protein meta</fullName>
    </recommendedName>
</protein>
<evidence type="ECO:0000313" key="3">
    <source>
        <dbReference type="Proteomes" id="UP000541136"/>
    </source>
</evidence>
<dbReference type="InterPro" id="IPR025737">
    <property type="entry name" value="FApF"/>
</dbReference>
<dbReference type="RefSeq" id="WP_151025055.1">
    <property type="nucleotide sequence ID" value="NZ_JACHIB010000005.1"/>
</dbReference>
<reference evidence="2 3" key="1">
    <citation type="submission" date="2020-08" db="EMBL/GenBank/DDBJ databases">
        <title>Genomic Encyclopedia of Type Strains, Phase IV (KMG-IV): sequencing the most valuable type-strain genomes for metagenomic binning, comparative biology and taxonomic classification.</title>
        <authorList>
            <person name="Goeker M."/>
        </authorList>
    </citation>
    <scope>NUCLEOTIDE SEQUENCE [LARGE SCALE GENOMIC DNA]</scope>
    <source>
        <strain evidence="2 3">DSM 12141</strain>
    </source>
</reference>
<dbReference type="EMBL" id="JACHIB010000005">
    <property type="protein sequence ID" value="MBB6083055.1"/>
    <property type="molecule type" value="Genomic_DNA"/>
</dbReference>
<keyword evidence="1" id="KW-0732">Signal</keyword>
<evidence type="ECO:0000256" key="1">
    <source>
        <dbReference type="SAM" id="SignalP"/>
    </source>
</evidence>
<organism evidence="2 3">
    <name type="scientific">Castellaniella defragrans</name>
    <name type="common">Alcaligenes defragrans</name>
    <dbReference type="NCBI Taxonomy" id="75697"/>
    <lineage>
        <taxon>Bacteria</taxon>
        <taxon>Pseudomonadati</taxon>
        <taxon>Pseudomonadota</taxon>
        <taxon>Betaproteobacteria</taxon>
        <taxon>Burkholderiales</taxon>
        <taxon>Alcaligenaceae</taxon>
        <taxon>Castellaniella</taxon>
    </lineage>
</organism>
<dbReference type="Pfam" id="PF13557">
    <property type="entry name" value="Phenol_MetA_deg"/>
    <property type="match status" value="1"/>
</dbReference>
<evidence type="ECO:0008006" key="4">
    <source>
        <dbReference type="Google" id="ProtNLM"/>
    </source>
</evidence>
<comment type="caution">
    <text evidence="2">The sequence shown here is derived from an EMBL/GenBank/DDBJ whole genome shotgun (WGS) entry which is preliminary data.</text>
</comment>
<proteinExistence type="predicted"/>
<accession>A0A7W9TLS5</accession>
<feature type="chain" id="PRO_5030943724" description="Phenol degradation protein meta" evidence="1">
    <location>
        <begin position="25"/>
        <end position="311"/>
    </location>
</feature>